<protein>
    <recommendedName>
        <fullName evidence="4">Meiosis-specific nuclear structural protein 1</fullName>
    </recommendedName>
</protein>
<evidence type="ECO:0000256" key="13">
    <source>
        <dbReference type="ARBA" id="ARBA00046114"/>
    </source>
</evidence>
<evidence type="ECO:0000313" key="16">
    <source>
        <dbReference type="EMBL" id="KAL0270465.1"/>
    </source>
</evidence>
<dbReference type="GO" id="GO:0051321">
    <property type="term" value="P:meiotic cell cycle"/>
    <property type="evidence" value="ECO:0007669"/>
    <property type="project" value="UniProtKB-KW"/>
</dbReference>
<dbReference type="PANTHER" id="PTHR19265:SF0">
    <property type="entry name" value="MEIOSIS-SPECIFIC NUCLEAR STRUCTURAL PROTEIN 1"/>
    <property type="match status" value="1"/>
</dbReference>
<dbReference type="GO" id="GO:0044782">
    <property type="term" value="P:cilium organization"/>
    <property type="evidence" value="ECO:0007669"/>
    <property type="project" value="TreeGrafter"/>
</dbReference>
<sequence>MGGNKNDLISQIEKDLEEEEKLRSKYEREISDAKIQRRKGFVQRLHLERREAGLDGVVLKAQEVASLQTAEAEQDEKLAVELKLIKDQEIRDIKMRQYIRENSHELRELESSLKSAYANKVLGAQIAENEARKAEEQMVDQRAREVLLLALGSQEETDRKIEMMERKMKEAYRRTLQDQIIAKEAARQQDFIEYIKERKLYEDTMKRIQEEEEEKRADALYFKQKIKEEMVKFNTARDVWKTRERLLIDKENEKLEAIARMKEEMVRERIEMEEKRKRLAMEEKDKIIEKMTKDLVIQNRLREERLEMIRLIKDEEFKESEMKKAQGNVAIEMMRKREMRAEFQKLLAEKARKVKEEKELDARFAEQMHLKIVEDERRDKEREIIKRQSRILDRKYNEQKIKENIQKRAESVKLNQIAIELEERERKRKLELVEEERIRILKEHAPYLWGYFPKGALKEKDLEILGMTENSCAPKAVVSSPK</sequence>
<evidence type="ECO:0000256" key="8">
    <source>
        <dbReference type="ARBA" id="ARBA00023069"/>
    </source>
</evidence>
<dbReference type="Pfam" id="PF13868">
    <property type="entry name" value="TPH"/>
    <property type="match status" value="1"/>
</dbReference>
<dbReference type="GO" id="GO:0005634">
    <property type="term" value="C:nucleus"/>
    <property type="evidence" value="ECO:0007669"/>
    <property type="project" value="UniProtKB-SubCell"/>
</dbReference>
<evidence type="ECO:0000256" key="7">
    <source>
        <dbReference type="ARBA" id="ARBA00023054"/>
    </source>
</evidence>
<comment type="function">
    <text evidence="13">Microtubule inner protein (MIP) part of the dynein-decorated doublet microtubules (DMTs) in cilia axoneme, which is required for motile cilia beating. May play a role in the control of meiotic division and germ cell differentiation through regulation of pairing and recombination during meiosis. Required for sperm flagella assembly. May play a role in the assembly and function of the outer dynein arm-docking complex (ODA-DC). ODA-DC mediates outer dynein arms (ODA) binding onto the axonemal doublet microtubules.</text>
</comment>
<reference evidence="16" key="1">
    <citation type="journal article" date="2024" name="Gigascience">
        <title>Chromosome-level genome of the poultry shaft louse Menopon gallinae provides insight into the host-switching and adaptive evolution of parasitic lice.</title>
        <authorList>
            <person name="Xu Y."/>
            <person name="Ma L."/>
            <person name="Liu S."/>
            <person name="Liang Y."/>
            <person name="Liu Q."/>
            <person name="He Z."/>
            <person name="Tian L."/>
            <person name="Duan Y."/>
            <person name="Cai W."/>
            <person name="Li H."/>
            <person name="Song F."/>
        </authorList>
    </citation>
    <scope>NUCLEOTIDE SEQUENCE</scope>
    <source>
        <strain evidence="16">Cailab_2023a</strain>
    </source>
</reference>
<evidence type="ECO:0000259" key="15">
    <source>
        <dbReference type="Pfam" id="PF13868"/>
    </source>
</evidence>
<evidence type="ECO:0000256" key="9">
    <source>
        <dbReference type="ARBA" id="ARBA00023212"/>
    </source>
</evidence>
<evidence type="ECO:0000256" key="1">
    <source>
        <dbReference type="ARBA" id="ARBA00004123"/>
    </source>
</evidence>
<comment type="similarity">
    <text evidence="3">Belongs to the MNS1 family.</text>
</comment>
<dbReference type="AlphaFoldDB" id="A0AAW2HKX2"/>
<evidence type="ECO:0000256" key="2">
    <source>
        <dbReference type="ARBA" id="ARBA00004611"/>
    </source>
</evidence>
<name>A0AAW2HKX2_9NEOP</name>
<feature type="coiled-coil region" evidence="14">
    <location>
        <begin position="248"/>
        <end position="290"/>
    </location>
</feature>
<keyword evidence="6" id="KW-0282">Flagellum</keyword>
<evidence type="ECO:0000256" key="14">
    <source>
        <dbReference type="SAM" id="Coils"/>
    </source>
</evidence>
<dbReference type="InterPro" id="IPR043597">
    <property type="entry name" value="TPH_dom"/>
</dbReference>
<gene>
    <name evidence="16" type="ORF">PYX00_007870</name>
</gene>
<feature type="domain" description="Trichohyalin-plectin-homology" evidence="15">
    <location>
        <begin position="99"/>
        <end position="454"/>
    </location>
</feature>
<keyword evidence="12" id="KW-0966">Cell projection</keyword>
<organism evidence="16">
    <name type="scientific">Menopon gallinae</name>
    <name type="common">poultry shaft louse</name>
    <dbReference type="NCBI Taxonomy" id="328185"/>
    <lineage>
        <taxon>Eukaryota</taxon>
        <taxon>Metazoa</taxon>
        <taxon>Ecdysozoa</taxon>
        <taxon>Arthropoda</taxon>
        <taxon>Hexapoda</taxon>
        <taxon>Insecta</taxon>
        <taxon>Pterygota</taxon>
        <taxon>Neoptera</taxon>
        <taxon>Paraneoptera</taxon>
        <taxon>Psocodea</taxon>
        <taxon>Troctomorpha</taxon>
        <taxon>Phthiraptera</taxon>
        <taxon>Amblycera</taxon>
        <taxon>Menoponidae</taxon>
        <taxon>Menopon</taxon>
    </lineage>
</organism>
<evidence type="ECO:0000256" key="11">
    <source>
        <dbReference type="ARBA" id="ARBA00023254"/>
    </source>
</evidence>
<evidence type="ECO:0000256" key="4">
    <source>
        <dbReference type="ARBA" id="ARBA00014813"/>
    </source>
</evidence>
<evidence type="ECO:0000256" key="5">
    <source>
        <dbReference type="ARBA" id="ARBA00022490"/>
    </source>
</evidence>
<keyword evidence="8" id="KW-0969">Cilium</keyword>
<evidence type="ECO:0000256" key="10">
    <source>
        <dbReference type="ARBA" id="ARBA00023242"/>
    </source>
</evidence>
<keyword evidence="11" id="KW-0469">Meiosis</keyword>
<keyword evidence="7 14" id="KW-0175">Coiled coil</keyword>
<evidence type="ECO:0000256" key="12">
    <source>
        <dbReference type="ARBA" id="ARBA00023273"/>
    </source>
</evidence>
<feature type="coiled-coil region" evidence="14">
    <location>
        <begin position="336"/>
        <end position="368"/>
    </location>
</feature>
<keyword evidence="10" id="KW-0539">Nucleus</keyword>
<feature type="coiled-coil region" evidence="14">
    <location>
        <begin position="5"/>
        <end position="36"/>
    </location>
</feature>
<evidence type="ECO:0000256" key="3">
    <source>
        <dbReference type="ARBA" id="ARBA00009158"/>
    </source>
</evidence>
<keyword evidence="5" id="KW-0963">Cytoplasm</keyword>
<dbReference type="PANTHER" id="PTHR19265">
    <property type="entry name" value="MEIOSIS-SPECIFIC NUCLEAR STRUCTURAL PROTEIN 1"/>
    <property type="match status" value="1"/>
</dbReference>
<dbReference type="InterPro" id="IPR026504">
    <property type="entry name" value="MNS1"/>
</dbReference>
<comment type="caution">
    <text evidence="16">The sequence shown here is derived from an EMBL/GenBank/DDBJ whole genome shotgun (WGS) entry which is preliminary data.</text>
</comment>
<comment type="subcellular location">
    <subcellularLocation>
        <location evidence="2">Cytoplasm</location>
        <location evidence="2">Cytoskeleton</location>
        <location evidence="2">Flagellum axoneme</location>
    </subcellularLocation>
    <subcellularLocation>
        <location evidence="1">Nucleus</location>
    </subcellularLocation>
</comment>
<dbReference type="EMBL" id="JARGDH010000004">
    <property type="protein sequence ID" value="KAL0270465.1"/>
    <property type="molecule type" value="Genomic_DNA"/>
</dbReference>
<dbReference type="GO" id="GO:0031514">
    <property type="term" value="C:motile cilium"/>
    <property type="evidence" value="ECO:0007669"/>
    <property type="project" value="TreeGrafter"/>
</dbReference>
<keyword evidence="9" id="KW-0206">Cytoskeleton</keyword>
<evidence type="ECO:0000256" key="6">
    <source>
        <dbReference type="ARBA" id="ARBA00022846"/>
    </source>
</evidence>
<accession>A0AAW2HKX2</accession>
<feature type="coiled-coil region" evidence="14">
    <location>
        <begin position="124"/>
        <end position="218"/>
    </location>
</feature>
<proteinExistence type="inferred from homology"/>